<dbReference type="SUPFAM" id="SSF53383">
    <property type="entry name" value="PLP-dependent transferases"/>
    <property type="match status" value="1"/>
</dbReference>
<protein>
    <recommendedName>
        <fullName evidence="2">Aminotransferase class V domain-containing protein</fullName>
    </recommendedName>
</protein>
<dbReference type="Gene3D" id="3.90.1150.10">
    <property type="entry name" value="Aspartate Aminotransferase, domain 1"/>
    <property type="match status" value="1"/>
</dbReference>
<reference evidence="3" key="1">
    <citation type="submission" date="2020-12" db="EMBL/GenBank/DDBJ databases">
        <title>Metabolic potential, ecology and presence of endohyphal bacteria is reflected in genomic diversity of Mucoromycotina.</title>
        <authorList>
            <person name="Muszewska A."/>
            <person name="Okrasinska A."/>
            <person name="Steczkiewicz K."/>
            <person name="Drgas O."/>
            <person name="Orlowska M."/>
            <person name="Perlinska-Lenart U."/>
            <person name="Aleksandrzak-Piekarczyk T."/>
            <person name="Szatraj K."/>
            <person name="Zielenkiewicz U."/>
            <person name="Pilsyk S."/>
            <person name="Malc E."/>
            <person name="Mieczkowski P."/>
            <person name="Kruszewska J.S."/>
            <person name="Biernat P."/>
            <person name="Pawlowska J."/>
        </authorList>
    </citation>
    <scope>NUCLEOTIDE SEQUENCE</scope>
    <source>
        <strain evidence="3">CBS 226.32</strain>
    </source>
</reference>
<dbReference type="PANTHER" id="PTHR43092">
    <property type="entry name" value="L-CYSTEINE DESULFHYDRASE"/>
    <property type="match status" value="1"/>
</dbReference>
<name>A0A8H7QG10_9FUNG</name>
<feature type="domain" description="Aminotransferase class V" evidence="2">
    <location>
        <begin position="82"/>
        <end position="372"/>
    </location>
</feature>
<gene>
    <name evidence="3" type="ORF">INT46_011275</name>
</gene>
<sequence length="435" mass="49090">MNEPEYKQADGAIAKLFVFNSAINFEMSKSVFGKTLRKDFSFEDGYIPLGHGSFGAIPNVVKQKQREYQDKSEAHPDRWNRFEMIPIIESNLGHLSRLIKCDAQDINFVSNSSEAASVILRSYPFKAGDKVLHYQTAYVNVNKALEFIRDQYGVQLVTVELKYPLEDQEILELTKQAIDREHAKLDEPKIKLAVIDAISAAPAVLFPYQAATKLVQENGILAMIDGAHSIGQIELDIKSLDPDFFFSNCHKWLMVPRGSCVLYVAKRNQGYIHPTTLTFAYKHHDDGFDTSTFKLEFIPPTIDTSNYMCVEEALKYRESLGGEEAIREYTHNIAVEGGALVAKMLGTQVLENSSKTLTASMVSIELPPFNTSLTDSEISSFIMKKLIYEHHTMAASYKNNGKWYTRLCGQVYVDLDDFEHAGKALLVILEELNKQ</sequence>
<dbReference type="Proteomes" id="UP000650833">
    <property type="component" value="Unassembled WGS sequence"/>
</dbReference>
<evidence type="ECO:0000313" key="3">
    <source>
        <dbReference type="EMBL" id="KAG2190993.1"/>
    </source>
</evidence>
<dbReference type="InterPro" id="IPR015422">
    <property type="entry name" value="PyrdxlP-dep_Trfase_small"/>
</dbReference>
<comment type="caution">
    <text evidence="3">The sequence shown here is derived from an EMBL/GenBank/DDBJ whole genome shotgun (WGS) entry which is preliminary data.</text>
</comment>
<dbReference type="OrthoDB" id="5978656at2759"/>
<dbReference type="InterPro" id="IPR015424">
    <property type="entry name" value="PyrdxlP-dep_Trfase"/>
</dbReference>
<dbReference type="Gene3D" id="3.40.640.10">
    <property type="entry name" value="Type I PLP-dependent aspartate aminotransferase-like (Major domain)"/>
    <property type="match status" value="1"/>
</dbReference>
<dbReference type="PANTHER" id="PTHR43092:SF2">
    <property type="entry name" value="HERCYNYLCYSTEINE SULFOXIDE LYASE"/>
    <property type="match status" value="1"/>
</dbReference>
<proteinExistence type="predicted"/>
<keyword evidence="4" id="KW-1185">Reference proteome</keyword>
<dbReference type="AlphaFoldDB" id="A0A8H7QG10"/>
<dbReference type="EMBL" id="JAEPRC010000880">
    <property type="protein sequence ID" value="KAG2190993.1"/>
    <property type="molecule type" value="Genomic_DNA"/>
</dbReference>
<organism evidence="3 4">
    <name type="scientific">Mucor plumbeus</name>
    <dbReference type="NCBI Taxonomy" id="97098"/>
    <lineage>
        <taxon>Eukaryota</taxon>
        <taxon>Fungi</taxon>
        <taxon>Fungi incertae sedis</taxon>
        <taxon>Mucoromycota</taxon>
        <taxon>Mucoromycotina</taxon>
        <taxon>Mucoromycetes</taxon>
        <taxon>Mucorales</taxon>
        <taxon>Mucorineae</taxon>
        <taxon>Mucoraceae</taxon>
        <taxon>Mucor</taxon>
    </lineage>
</organism>
<keyword evidence="1" id="KW-0663">Pyridoxal phosphate</keyword>
<dbReference type="Pfam" id="PF00266">
    <property type="entry name" value="Aminotran_5"/>
    <property type="match status" value="1"/>
</dbReference>
<evidence type="ECO:0000259" key="2">
    <source>
        <dbReference type="Pfam" id="PF00266"/>
    </source>
</evidence>
<evidence type="ECO:0000256" key="1">
    <source>
        <dbReference type="ARBA" id="ARBA00022898"/>
    </source>
</evidence>
<dbReference type="InterPro" id="IPR000192">
    <property type="entry name" value="Aminotrans_V_dom"/>
</dbReference>
<dbReference type="InterPro" id="IPR015421">
    <property type="entry name" value="PyrdxlP-dep_Trfase_major"/>
</dbReference>
<accession>A0A8H7QG10</accession>
<evidence type="ECO:0000313" key="4">
    <source>
        <dbReference type="Proteomes" id="UP000650833"/>
    </source>
</evidence>